<feature type="compositionally biased region" description="Polar residues" evidence="1">
    <location>
        <begin position="129"/>
        <end position="145"/>
    </location>
</feature>
<dbReference type="Proteomes" id="UP000812966">
    <property type="component" value="Unassembled WGS sequence"/>
</dbReference>
<keyword evidence="3" id="KW-1185">Reference proteome</keyword>
<sequence>MDIPLFGSGPYATPPRSQFRTSQNPAHISDLRTEERTIGQLPDWGSSVDIPGGSSVPTAPPVRTAPIAPLGPPIAPLGAPIAPTIHVQPPTAQASTAGGARSHVTRASPRSTPQKIVDDAQSVGGMSRRTAQSKARDQQSPASIKSQHRTALAMSEKSVRAETENAYEDPLLPPLPSPRPWDVVTQRLFSWAMVWPPEDFVRSLETTALGQQVDEFALTIYMMTIFKRNLRHRMCSVPPLPCDKLFVPPNLADSVNRAVHSKRFADARQILEELWYPFGFKEPPRVIVALAKHRNDANHWSAHRFDLTSGKLVTFSYSTEEKSLVDGPPSTGWFAIRDAWPTWNIPHPDHLAQKTQRVITPESSRDDNALMAANCGRNLMLGWKPDQTTDLKKMRNNIWNEVSGRKANAI</sequence>
<evidence type="ECO:0000256" key="1">
    <source>
        <dbReference type="SAM" id="MobiDB-lite"/>
    </source>
</evidence>
<accession>A0A8K0JMK8</accession>
<reference evidence="2" key="1">
    <citation type="submission" date="2020-04" db="EMBL/GenBank/DDBJ databases">
        <title>Analysis of mating type loci in Filobasidium floriforme.</title>
        <authorList>
            <person name="Nowrousian M."/>
        </authorList>
    </citation>
    <scope>NUCLEOTIDE SEQUENCE</scope>
    <source>
        <strain evidence="2">CBS 6242</strain>
    </source>
</reference>
<proteinExistence type="predicted"/>
<gene>
    <name evidence="2" type="ORF">FFLO_03193</name>
</gene>
<feature type="compositionally biased region" description="Polar residues" evidence="1">
    <location>
        <begin position="15"/>
        <end position="26"/>
    </location>
</feature>
<organism evidence="2 3">
    <name type="scientific">Filobasidium floriforme</name>
    <dbReference type="NCBI Taxonomy" id="5210"/>
    <lineage>
        <taxon>Eukaryota</taxon>
        <taxon>Fungi</taxon>
        <taxon>Dikarya</taxon>
        <taxon>Basidiomycota</taxon>
        <taxon>Agaricomycotina</taxon>
        <taxon>Tremellomycetes</taxon>
        <taxon>Filobasidiales</taxon>
        <taxon>Filobasidiaceae</taxon>
        <taxon>Filobasidium</taxon>
    </lineage>
</organism>
<feature type="region of interest" description="Disordered" evidence="1">
    <location>
        <begin position="1"/>
        <end position="26"/>
    </location>
</feature>
<protein>
    <submittedName>
        <fullName evidence="2">Uncharacterized protein</fullName>
    </submittedName>
</protein>
<evidence type="ECO:0000313" key="3">
    <source>
        <dbReference type="Proteomes" id="UP000812966"/>
    </source>
</evidence>
<feature type="region of interest" description="Disordered" evidence="1">
    <location>
        <begin position="90"/>
        <end position="160"/>
    </location>
</feature>
<comment type="caution">
    <text evidence="2">The sequence shown here is derived from an EMBL/GenBank/DDBJ whole genome shotgun (WGS) entry which is preliminary data.</text>
</comment>
<name>A0A8K0JMK8_9TREE</name>
<dbReference type="EMBL" id="JABELV010000057">
    <property type="protein sequence ID" value="KAG7548901.1"/>
    <property type="molecule type" value="Genomic_DNA"/>
</dbReference>
<dbReference type="AlphaFoldDB" id="A0A8K0JMK8"/>
<evidence type="ECO:0000313" key="2">
    <source>
        <dbReference type="EMBL" id="KAG7548901.1"/>
    </source>
</evidence>